<evidence type="ECO:0000313" key="5">
    <source>
        <dbReference type="Proteomes" id="UP001519343"/>
    </source>
</evidence>
<dbReference type="Pfam" id="PF02709">
    <property type="entry name" value="Glyco_transf_7C"/>
    <property type="match status" value="1"/>
</dbReference>
<dbReference type="RefSeq" id="WP_209809011.1">
    <property type="nucleotide sequence ID" value="NZ_JAGGKT010000002.1"/>
</dbReference>
<evidence type="ECO:0000313" key="4">
    <source>
        <dbReference type="EMBL" id="MBP1930896.1"/>
    </source>
</evidence>
<feature type="domain" description="Glycosyltransferase 2-like" evidence="2">
    <location>
        <begin position="6"/>
        <end position="126"/>
    </location>
</feature>
<organism evidence="4 5">
    <name type="scientific">Ammoniphilus resinae</name>
    <dbReference type="NCBI Taxonomy" id="861532"/>
    <lineage>
        <taxon>Bacteria</taxon>
        <taxon>Bacillati</taxon>
        <taxon>Bacillota</taxon>
        <taxon>Bacilli</taxon>
        <taxon>Bacillales</taxon>
        <taxon>Paenibacillaceae</taxon>
        <taxon>Aneurinibacillus group</taxon>
        <taxon>Ammoniphilus</taxon>
    </lineage>
</organism>
<dbReference type="Proteomes" id="UP001519343">
    <property type="component" value="Unassembled WGS sequence"/>
</dbReference>
<dbReference type="InterPro" id="IPR001173">
    <property type="entry name" value="Glyco_trans_2-like"/>
</dbReference>
<dbReference type="CDD" id="cd00761">
    <property type="entry name" value="Glyco_tranf_GTA_type"/>
    <property type="match status" value="1"/>
</dbReference>
<reference evidence="4 5" key="1">
    <citation type="submission" date="2021-03" db="EMBL/GenBank/DDBJ databases">
        <title>Genomic Encyclopedia of Type Strains, Phase IV (KMG-IV): sequencing the most valuable type-strain genomes for metagenomic binning, comparative biology and taxonomic classification.</title>
        <authorList>
            <person name="Goeker M."/>
        </authorList>
    </citation>
    <scope>NUCLEOTIDE SEQUENCE [LARGE SCALE GENOMIC DNA]</scope>
    <source>
        <strain evidence="4 5">DSM 24738</strain>
    </source>
</reference>
<evidence type="ECO:0000259" key="3">
    <source>
        <dbReference type="Pfam" id="PF02709"/>
    </source>
</evidence>
<dbReference type="PANTHER" id="PTHR43685:SF2">
    <property type="entry name" value="GLYCOSYLTRANSFERASE 2-LIKE DOMAIN-CONTAINING PROTEIN"/>
    <property type="match status" value="1"/>
</dbReference>
<dbReference type="Pfam" id="PF00535">
    <property type="entry name" value="Glycos_transf_2"/>
    <property type="match status" value="1"/>
</dbReference>
<dbReference type="InterPro" id="IPR029044">
    <property type="entry name" value="Nucleotide-diphossugar_trans"/>
</dbReference>
<evidence type="ECO:0000259" key="2">
    <source>
        <dbReference type="Pfam" id="PF00535"/>
    </source>
</evidence>
<accession>A0ABS4GKV1</accession>
<dbReference type="EMBL" id="JAGGKT010000002">
    <property type="protein sequence ID" value="MBP1930896.1"/>
    <property type="molecule type" value="Genomic_DNA"/>
</dbReference>
<keyword evidence="1" id="KW-0808">Transferase</keyword>
<dbReference type="PANTHER" id="PTHR43685">
    <property type="entry name" value="GLYCOSYLTRANSFERASE"/>
    <property type="match status" value="1"/>
</dbReference>
<dbReference type="Gene3D" id="3.90.550.10">
    <property type="entry name" value="Spore Coat Polysaccharide Biosynthesis Protein SpsA, Chain A"/>
    <property type="match status" value="1"/>
</dbReference>
<dbReference type="InterPro" id="IPR050834">
    <property type="entry name" value="Glycosyltransf_2"/>
</dbReference>
<dbReference type="InterPro" id="IPR027791">
    <property type="entry name" value="Galactosyl_T_C"/>
</dbReference>
<dbReference type="SUPFAM" id="SSF53448">
    <property type="entry name" value="Nucleotide-diphospho-sugar transferases"/>
    <property type="match status" value="1"/>
</dbReference>
<name>A0ABS4GKV1_9BACL</name>
<protein>
    <submittedName>
        <fullName evidence="4">GT2 family glycosyltransferase</fullName>
    </submittedName>
</protein>
<sequence length="409" mass="48487">MGIEVSVVIVSYNRFPLNKNTLFSLKTQNFDQSRFEVILVDDASTDRTPTLRKDHYPFSFRYVRNSRNLGRARSRNVGIKMARGKVIMFLDAEAIVEPNCIERHYEYHRKYKRAVVTGGSFYKIYSYLLPGFKIWQRKSIEDFMMRNDAFKKRVQKKLQKQLSDSEFPHVIRSLTKPVKLIENEDIKNIYALRELSEPRIYERELINKLGTKLEQCPVSWLYCIGLNHSIKMSFIQEVGGYDEYFKGWGSEDYEFGYRLTKAGACYIADENLHIFHQEHPIQPSLKREEARNMVYFQKKHPVMDVCIKSLQYVDQNDASFLNSAVREYYRLSEEYPGRFNLFKDSMLKMLQTMPRLVSQNAWPTTDLLEKTGIRSDFKWVYRLLKERYFIVSTGKYPHLIKVFDTLVEI</sequence>
<evidence type="ECO:0000256" key="1">
    <source>
        <dbReference type="ARBA" id="ARBA00022679"/>
    </source>
</evidence>
<proteinExistence type="predicted"/>
<feature type="domain" description="Galactosyltransferase C-terminal" evidence="3">
    <location>
        <begin position="218"/>
        <end position="263"/>
    </location>
</feature>
<comment type="caution">
    <text evidence="4">The sequence shown here is derived from an EMBL/GenBank/DDBJ whole genome shotgun (WGS) entry which is preliminary data.</text>
</comment>
<keyword evidence="5" id="KW-1185">Reference proteome</keyword>
<gene>
    <name evidence="4" type="ORF">J2Z37_000893</name>
</gene>